<dbReference type="OrthoDB" id="9409434at2759"/>
<evidence type="ECO:0000256" key="1">
    <source>
        <dbReference type="ARBA" id="ARBA00023157"/>
    </source>
</evidence>
<reference evidence="3 4" key="1">
    <citation type="submission" date="2021-07" db="EMBL/GenBank/DDBJ databases">
        <authorList>
            <person name="Imarazene B."/>
            <person name="Zahm M."/>
            <person name="Klopp C."/>
            <person name="Cabau C."/>
            <person name="Beille S."/>
            <person name="Jouanno E."/>
            <person name="Castinel A."/>
            <person name="Lluch J."/>
            <person name="Gil L."/>
            <person name="Kuchtly C."/>
            <person name="Lopez Roques C."/>
            <person name="Donnadieu C."/>
            <person name="Parrinello H."/>
            <person name="Journot L."/>
            <person name="Du K."/>
            <person name="Schartl M."/>
            <person name="Retaux S."/>
            <person name="Guiguen Y."/>
        </authorList>
    </citation>
    <scope>NUCLEOTIDE SEQUENCE [LARGE SCALE GENOMIC DNA]</scope>
    <source>
        <strain evidence="3">Pach_M1</strain>
        <tissue evidence="3">Testis</tissue>
    </source>
</reference>
<dbReference type="FunFam" id="3.90.215.10:FF:000001">
    <property type="entry name" value="Tenascin isoform 1"/>
    <property type="match status" value="1"/>
</dbReference>
<feature type="domain" description="Fibrinogen C-terminal" evidence="2">
    <location>
        <begin position="57"/>
        <end position="274"/>
    </location>
</feature>
<evidence type="ECO:0000313" key="3">
    <source>
        <dbReference type="EMBL" id="KAG9262859.1"/>
    </source>
</evidence>
<dbReference type="PROSITE" id="PS51406">
    <property type="entry name" value="FIBRINOGEN_C_2"/>
    <property type="match status" value="1"/>
</dbReference>
<evidence type="ECO:0000313" key="4">
    <source>
        <dbReference type="Proteomes" id="UP000752171"/>
    </source>
</evidence>
<dbReference type="InterPro" id="IPR036056">
    <property type="entry name" value="Fibrinogen-like_C"/>
</dbReference>
<dbReference type="Gene3D" id="3.90.215.10">
    <property type="entry name" value="Gamma Fibrinogen, chain A, domain 1"/>
    <property type="match status" value="1"/>
</dbReference>
<dbReference type="PANTHER" id="PTHR19143:SF225">
    <property type="entry name" value="MICROFIBRIL-ASSOCIATED GLYCOPROTEIN 4"/>
    <property type="match status" value="1"/>
</dbReference>
<proteinExistence type="predicted"/>
<name>A0A8T2KVV1_ASTMX</name>
<gene>
    <name evidence="3" type="primary">MFAP4</name>
    <name evidence="3" type="ORF">AMEX_G24791</name>
</gene>
<accession>A0A8T2KVV1</accession>
<dbReference type="InterPro" id="IPR002181">
    <property type="entry name" value="Fibrinogen_a/b/g_C_dom"/>
</dbReference>
<keyword evidence="1" id="KW-1015">Disulfide bond</keyword>
<evidence type="ECO:0000259" key="2">
    <source>
        <dbReference type="PROSITE" id="PS51406"/>
    </source>
</evidence>
<comment type="caution">
    <text evidence="3">The sequence shown here is derived from an EMBL/GenBank/DDBJ whole genome shotgun (WGS) entry which is preliminary data.</text>
</comment>
<dbReference type="SUPFAM" id="SSF56496">
    <property type="entry name" value="Fibrinogen C-terminal domain-like"/>
    <property type="match status" value="1"/>
</dbReference>
<dbReference type="PANTHER" id="PTHR19143">
    <property type="entry name" value="FIBRINOGEN/TENASCIN/ANGIOPOEITIN"/>
    <property type="match status" value="1"/>
</dbReference>
<sequence>MLSTSSFVVHRGASSHLLLHLEIVARVLKDSPHLPRTGNMLLLLFLVLPLVVESAPASTDPLPLDCEDVYNSGSVSTGVYNIYPGGAGKPVQVYCDMGCDEDRGRWTVFQRRMDGSVNFYRPWDEYKNGFGNASGEYWLGLQNIFLITNRGKYELRIYMEDFERGSVYAHYTSFYIDSETYRYKLHISGFINGGAGESLNYHGENMFATYDKDTNNCAVVNNGGYWFNNCLVSNLNGLYKWTSASTQSTGIIWCGWKNCGYSLKTTVMKMRRFF</sequence>
<dbReference type="CDD" id="cd00087">
    <property type="entry name" value="FReD"/>
    <property type="match status" value="1"/>
</dbReference>
<dbReference type="InterPro" id="IPR014716">
    <property type="entry name" value="Fibrinogen_a/b/g_C_1"/>
</dbReference>
<organism evidence="3 4">
    <name type="scientific">Astyanax mexicanus</name>
    <name type="common">Blind cave fish</name>
    <name type="synonym">Astyanax fasciatus mexicanus</name>
    <dbReference type="NCBI Taxonomy" id="7994"/>
    <lineage>
        <taxon>Eukaryota</taxon>
        <taxon>Metazoa</taxon>
        <taxon>Chordata</taxon>
        <taxon>Craniata</taxon>
        <taxon>Vertebrata</taxon>
        <taxon>Euteleostomi</taxon>
        <taxon>Actinopterygii</taxon>
        <taxon>Neopterygii</taxon>
        <taxon>Teleostei</taxon>
        <taxon>Ostariophysi</taxon>
        <taxon>Characiformes</taxon>
        <taxon>Characoidei</taxon>
        <taxon>Acestrorhamphidae</taxon>
        <taxon>Acestrorhamphinae</taxon>
        <taxon>Astyanax</taxon>
    </lineage>
</organism>
<dbReference type="GO" id="GO:0005615">
    <property type="term" value="C:extracellular space"/>
    <property type="evidence" value="ECO:0007669"/>
    <property type="project" value="TreeGrafter"/>
</dbReference>
<dbReference type="Proteomes" id="UP000752171">
    <property type="component" value="Unassembled WGS sequence"/>
</dbReference>
<dbReference type="GO" id="GO:0048251">
    <property type="term" value="P:elastic fiber assembly"/>
    <property type="evidence" value="ECO:0007669"/>
    <property type="project" value="TreeGrafter"/>
</dbReference>
<dbReference type="AlphaFoldDB" id="A0A8T2KVV1"/>
<dbReference type="InterPro" id="IPR050373">
    <property type="entry name" value="Fibrinogen_C-term_domain"/>
</dbReference>
<dbReference type="SMART" id="SM00186">
    <property type="entry name" value="FBG"/>
    <property type="match status" value="1"/>
</dbReference>
<dbReference type="Pfam" id="PF00147">
    <property type="entry name" value="Fibrinogen_C"/>
    <property type="match status" value="1"/>
</dbReference>
<protein>
    <submittedName>
        <fullName evidence="3">Microfibril-associated glycoprotein 4-like</fullName>
    </submittedName>
</protein>
<dbReference type="EMBL" id="JAICCE010000021">
    <property type="protein sequence ID" value="KAG9262859.1"/>
    <property type="molecule type" value="Genomic_DNA"/>
</dbReference>